<dbReference type="Ensembl" id="ENSNMLT00000031045.1">
    <property type="protein sequence ID" value="ENSNMLP00000027791.1"/>
    <property type="gene ID" value="ENSNMLG00000017708.1"/>
</dbReference>
<dbReference type="PANTHER" id="PTHR46884:SF1">
    <property type="entry name" value="COLLECTRIN"/>
    <property type="match status" value="1"/>
</dbReference>
<evidence type="ECO:0000256" key="5">
    <source>
        <dbReference type="ARBA" id="ARBA00022729"/>
    </source>
</evidence>
<evidence type="ECO:0000313" key="13">
    <source>
        <dbReference type="Proteomes" id="UP000694523"/>
    </source>
</evidence>
<keyword evidence="13" id="KW-1185">Reference proteome</keyword>
<evidence type="ECO:0000256" key="4">
    <source>
        <dbReference type="ARBA" id="ARBA00022692"/>
    </source>
</evidence>
<evidence type="ECO:0000313" key="12">
    <source>
        <dbReference type="Ensembl" id="ENSNMLP00000027791.1"/>
    </source>
</evidence>
<protein>
    <submittedName>
        <fullName evidence="12">Si:dkey-194e6.1</fullName>
    </submittedName>
</protein>
<evidence type="ECO:0000256" key="9">
    <source>
        <dbReference type="SAM" id="MobiDB-lite"/>
    </source>
</evidence>
<keyword evidence="8" id="KW-0325">Glycoprotein</keyword>
<evidence type="ECO:0000259" key="11">
    <source>
        <dbReference type="PROSITE" id="PS52010"/>
    </source>
</evidence>
<sequence>MIVVSSAKRTSLSFLETKYKSLIYNKNSLGPSTDPWGTPHTRVSHMDLLFRQCRNRINSAFLLSDQTLEFIGIPPTLASPAVPATAPWLIVFGVVMGAVCAGIIFIFASGVVQRKRKKNEKAPVADEETRVTSVPFENPDGIYNSSFSEDEKFTQM</sequence>
<dbReference type="GO" id="GO:0070062">
    <property type="term" value="C:extracellular exosome"/>
    <property type="evidence" value="ECO:0007669"/>
    <property type="project" value="TreeGrafter"/>
</dbReference>
<keyword evidence="7 10" id="KW-0472">Membrane</keyword>
<keyword evidence="3" id="KW-0597">Phosphoprotein</keyword>
<dbReference type="GO" id="GO:0051957">
    <property type="term" value="P:positive regulation of amino acid transport"/>
    <property type="evidence" value="ECO:0007669"/>
    <property type="project" value="TreeGrafter"/>
</dbReference>
<reference evidence="12" key="1">
    <citation type="submission" date="2025-08" db="UniProtKB">
        <authorList>
            <consortium name="Ensembl"/>
        </authorList>
    </citation>
    <scope>IDENTIFICATION</scope>
</reference>
<evidence type="ECO:0000256" key="6">
    <source>
        <dbReference type="ARBA" id="ARBA00022989"/>
    </source>
</evidence>
<evidence type="ECO:0000256" key="10">
    <source>
        <dbReference type="SAM" id="Phobius"/>
    </source>
</evidence>
<proteinExistence type="predicted"/>
<dbReference type="InterPro" id="IPR042944">
    <property type="entry name" value="Collectrin"/>
</dbReference>
<accession>A0A8C6TWP6</accession>
<dbReference type="Proteomes" id="UP000694523">
    <property type="component" value="Unplaced"/>
</dbReference>
<dbReference type="Pfam" id="PF16959">
    <property type="entry name" value="Collectrin"/>
    <property type="match status" value="1"/>
</dbReference>
<keyword evidence="6 10" id="KW-1133">Transmembrane helix</keyword>
<evidence type="ECO:0000256" key="7">
    <source>
        <dbReference type="ARBA" id="ARBA00023136"/>
    </source>
</evidence>
<evidence type="ECO:0000256" key="1">
    <source>
        <dbReference type="ARBA" id="ARBA00004251"/>
    </source>
</evidence>
<dbReference type="PROSITE" id="PS52010">
    <property type="entry name" value="COLLECTRIN_LIKE"/>
    <property type="match status" value="1"/>
</dbReference>
<feature type="domain" description="Collectrin-like" evidence="11">
    <location>
        <begin position="1"/>
        <end position="156"/>
    </location>
</feature>
<dbReference type="AlphaFoldDB" id="A0A8C6TWP6"/>
<reference evidence="12" key="2">
    <citation type="submission" date="2025-09" db="UniProtKB">
        <authorList>
            <consortium name="Ensembl"/>
        </authorList>
    </citation>
    <scope>IDENTIFICATION</scope>
</reference>
<dbReference type="InterPro" id="IPR031588">
    <property type="entry name" value="Collectrin_dom"/>
</dbReference>
<organism evidence="12 13">
    <name type="scientific">Neogobius melanostomus</name>
    <name type="common">round goby</name>
    <dbReference type="NCBI Taxonomy" id="47308"/>
    <lineage>
        <taxon>Eukaryota</taxon>
        <taxon>Metazoa</taxon>
        <taxon>Chordata</taxon>
        <taxon>Craniata</taxon>
        <taxon>Vertebrata</taxon>
        <taxon>Euteleostomi</taxon>
        <taxon>Actinopterygii</taxon>
        <taxon>Neopterygii</taxon>
        <taxon>Teleostei</taxon>
        <taxon>Neoteleostei</taxon>
        <taxon>Acanthomorphata</taxon>
        <taxon>Gobiaria</taxon>
        <taxon>Gobiiformes</taxon>
        <taxon>Gobioidei</taxon>
        <taxon>Gobiidae</taxon>
        <taxon>Benthophilinae</taxon>
        <taxon>Neogobiini</taxon>
        <taxon>Neogobius</taxon>
    </lineage>
</organism>
<dbReference type="GO" id="GO:0005886">
    <property type="term" value="C:plasma membrane"/>
    <property type="evidence" value="ECO:0007669"/>
    <property type="project" value="UniProtKB-SubCell"/>
</dbReference>
<keyword evidence="5" id="KW-0732">Signal</keyword>
<keyword evidence="2" id="KW-1003">Cell membrane</keyword>
<comment type="subcellular location">
    <subcellularLocation>
        <location evidence="1">Cell membrane</location>
        <topology evidence="1">Single-pass type I membrane protein</topology>
    </subcellularLocation>
</comment>
<feature type="compositionally biased region" description="Basic and acidic residues" evidence="9">
    <location>
        <begin position="120"/>
        <end position="130"/>
    </location>
</feature>
<name>A0A8C6TWP6_9GOBI</name>
<evidence type="ECO:0000256" key="2">
    <source>
        <dbReference type="ARBA" id="ARBA00022475"/>
    </source>
</evidence>
<feature type="transmembrane region" description="Helical" evidence="10">
    <location>
        <begin position="88"/>
        <end position="112"/>
    </location>
</feature>
<keyword evidence="4 10" id="KW-0812">Transmembrane</keyword>
<evidence type="ECO:0000256" key="8">
    <source>
        <dbReference type="ARBA" id="ARBA00023180"/>
    </source>
</evidence>
<evidence type="ECO:0000256" key="3">
    <source>
        <dbReference type="ARBA" id="ARBA00022553"/>
    </source>
</evidence>
<feature type="region of interest" description="Disordered" evidence="9">
    <location>
        <begin position="118"/>
        <end position="156"/>
    </location>
</feature>
<dbReference type="PANTHER" id="PTHR46884">
    <property type="entry name" value="COLLECTRIN"/>
    <property type="match status" value="1"/>
</dbReference>